<protein>
    <submittedName>
        <fullName evidence="2">Uncharacterized protein</fullName>
    </submittedName>
</protein>
<proteinExistence type="predicted"/>
<organism evidence="2 3">
    <name type="scientific">Cannabis sativa</name>
    <name type="common">Hemp</name>
    <name type="synonym">Marijuana</name>
    <dbReference type="NCBI Taxonomy" id="3483"/>
    <lineage>
        <taxon>Eukaryota</taxon>
        <taxon>Viridiplantae</taxon>
        <taxon>Streptophyta</taxon>
        <taxon>Embryophyta</taxon>
        <taxon>Tracheophyta</taxon>
        <taxon>Spermatophyta</taxon>
        <taxon>Magnoliopsida</taxon>
        <taxon>eudicotyledons</taxon>
        <taxon>Gunneridae</taxon>
        <taxon>Pentapetalae</taxon>
        <taxon>rosids</taxon>
        <taxon>fabids</taxon>
        <taxon>Rosales</taxon>
        <taxon>Cannabaceae</taxon>
        <taxon>Cannabis</taxon>
    </lineage>
</organism>
<sequence length="102" mass="11620">MGKGKKIVRKPFTQLFDCESSFKIQEKRDEIENKGIDSSIGLSLIAEALNTTDVIRNEKSNDPDNVIPEKLNWAKEVEDEASSDMEQKQFQESAKSHWNSFA</sequence>
<dbReference type="AlphaFoldDB" id="A0A803QNN0"/>
<reference evidence="2" key="1">
    <citation type="submission" date="2021-03" db="UniProtKB">
        <authorList>
            <consortium name="EnsemblPlants"/>
        </authorList>
    </citation>
    <scope>IDENTIFICATION</scope>
</reference>
<dbReference type="Gramene" id="evm.model.10.397">
    <property type="protein sequence ID" value="cds.evm.model.10.397"/>
    <property type="gene ID" value="evm.TU.10.397"/>
</dbReference>
<evidence type="ECO:0000313" key="2">
    <source>
        <dbReference type="EnsemblPlants" id="cds.evm.model.10.397"/>
    </source>
</evidence>
<evidence type="ECO:0000256" key="1">
    <source>
        <dbReference type="SAM" id="MobiDB-lite"/>
    </source>
</evidence>
<dbReference type="EnsemblPlants" id="evm.model.10.397">
    <property type="protein sequence ID" value="cds.evm.model.10.397"/>
    <property type="gene ID" value="evm.TU.10.397"/>
</dbReference>
<feature type="region of interest" description="Disordered" evidence="1">
    <location>
        <begin position="77"/>
        <end position="102"/>
    </location>
</feature>
<name>A0A803QNN0_CANSA</name>
<dbReference type="Proteomes" id="UP000596661">
    <property type="component" value="Unassembled WGS sequence"/>
</dbReference>
<feature type="compositionally biased region" description="Polar residues" evidence="1">
    <location>
        <begin position="88"/>
        <end position="102"/>
    </location>
</feature>
<dbReference type="EMBL" id="UZAU01000797">
    <property type="status" value="NOT_ANNOTATED_CDS"/>
    <property type="molecule type" value="Genomic_DNA"/>
</dbReference>
<keyword evidence="3" id="KW-1185">Reference proteome</keyword>
<accession>A0A803QNN0</accession>
<evidence type="ECO:0000313" key="3">
    <source>
        <dbReference type="Proteomes" id="UP000596661"/>
    </source>
</evidence>